<organism evidence="6 7">
    <name type="scientific">Metarhizobium album</name>
    <dbReference type="NCBI Taxonomy" id="2182425"/>
    <lineage>
        <taxon>Bacteria</taxon>
        <taxon>Pseudomonadati</taxon>
        <taxon>Pseudomonadota</taxon>
        <taxon>Alphaproteobacteria</taxon>
        <taxon>Hyphomicrobiales</taxon>
        <taxon>Rhizobiaceae</taxon>
        <taxon>Metarhizobium</taxon>
    </lineage>
</organism>
<dbReference type="Proteomes" id="UP000245252">
    <property type="component" value="Unassembled WGS sequence"/>
</dbReference>
<sequence>MFIVYPPIISSSANDLRPLIGRETAPPTRDVEQHQKADAILRPGAQIPKFRARVYAGCNAQSGGGCELAKLYGNRWEGVEGNLGEGGQSRVLTVVDKSDKAAGHFALKRILNPKRDNRFRNEVEAIKTLSHPNIVPLIDHSALDAVEPAEDTKRYLVMPIAHGGNLARIAAELYMDLSRVLDIAIQVAEALKAAHAANIVHRDIKPENILLSGDGDHVWVCDFGVCLIDDGRPRGTLDDEVVGPVMFMAPELEGGGNLDVTAAADIYSLGKLIYFLFTGGVRLPRENLGDDKYARPLATPGLEGLRLLLAQMICPLDRRLRSMDAVLTRLHQLRSPARPEGLSEAGHAARDKAIAKIAEDERQQAARREEERNSALMREAAVGLLSRWIADQAEAGANALHVEGALKASTQVSKQAFTMRVVNRRLLALQGVEVSYQKATSAKARIWALTFYIYQAPGGHSKSKLGVVMSLELREADQSPVNDCTAFLKREAYGAHHLEFQVTDTEPALLEFDEEEIADTENKIRAWVRDAVSALPDLASRDASQFIVLRLPSNMRGR</sequence>
<dbReference type="SUPFAM" id="SSF56112">
    <property type="entry name" value="Protein kinase-like (PK-like)"/>
    <property type="match status" value="1"/>
</dbReference>
<protein>
    <recommendedName>
        <fullName evidence="5">Protein kinase domain-containing protein</fullName>
    </recommendedName>
</protein>
<evidence type="ECO:0000259" key="5">
    <source>
        <dbReference type="PROSITE" id="PS50011"/>
    </source>
</evidence>
<evidence type="ECO:0000256" key="3">
    <source>
        <dbReference type="ARBA" id="ARBA00022777"/>
    </source>
</evidence>
<proteinExistence type="predicted"/>
<keyword evidence="3" id="KW-0418">Kinase</keyword>
<name>A0A2U2DK29_9HYPH</name>
<evidence type="ECO:0000256" key="1">
    <source>
        <dbReference type="ARBA" id="ARBA00022679"/>
    </source>
</evidence>
<evidence type="ECO:0000256" key="4">
    <source>
        <dbReference type="ARBA" id="ARBA00022840"/>
    </source>
</evidence>
<feature type="domain" description="Protein kinase" evidence="5">
    <location>
        <begin position="77"/>
        <end position="350"/>
    </location>
</feature>
<dbReference type="InterPro" id="IPR011009">
    <property type="entry name" value="Kinase-like_dom_sf"/>
</dbReference>
<accession>A0A2U2DK29</accession>
<evidence type="ECO:0000256" key="2">
    <source>
        <dbReference type="ARBA" id="ARBA00022741"/>
    </source>
</evidence>
<gene>
    <name evidence="6" type="ORF">DEM27_24290</name>
</gene>
<dbReference type="InterPro" id="IPR008271">
    <property type="entry name" value="Ser/Thr_kinase_AS"/>
</dbReference>
<keyword evidence="1" id="KW-0808">Transferase</keyword>
<dbReference type="PANTHER" id="PTHR43289:SF6">
    <property type="entry name" value="SERINE_THREONINE-PROTEIN KINASE NEKL-3"/>
    <property type="match status" value="1"/>
</dbReference>
<dbReference type="PANTHER" id="PTHR43289">
    <property type="entry name" value="MITOGEN-ACTIVATED PROTEIN KINASE KINASE KINASE 20-RELATED"/>
    <property type="match status" value="1"/>
</dbReference>
<dbReference type="Gene3D" id="1.10.510.10">
    <property type="entry name" value="Transferase(Phosphotransferase) domain 1"/>
    <property type="match status" value="1"/>
</dbReference>
<dbReference type="GO" id="GO:0005524">
    <property type="term" value="F:ATP binding"/>
    <property type="evidence" value="ECO:0007669"/>
    <property type="project" value="UniProtKB-KW"/>
</dbReference>
<comment type="caution">
    <text evidence="6">The sequence shown here is derived from an EMBL/GenBank/DDBJ whole genome shotgun (WGS) entry which is preliminary data.</text>
</comment>
<keyword evidence="7" id="KW-1185">Reference proteome</keyword>
<keyword evidence="4" id="KW-0067">ATP-binding</keyword>
<evidence type="ECO:0000313" key="6">
    <source>
        <dbReference type="EMBL" id="PWE53667.1"/>
    </source>
</evidence>
<keyword evidence="2" id="KW-0547">Nucleotide-binding</keyword>
<dbReference type="OrthoDB" id="9801841at2"/>
<dbReference type="AlphaFoldDB" id="A0A2U2DK29"/>
<reference evidence="6 7" key="1">
    <citation type="submission" date="2018-05" db="EMBL/GenBank/DDBJ databases">
        <title>The draft genome of strain NS-104.</title>
        <authorList>
            <person name="Hang P."/>
            <person name="Jiang J."/>
        </authorList>
    </citation>
    <scope>NUCLEOTIDE SEQUENCE [LARGE SCALE GENOMIC DNA]</scope>
    <source>
        <strain evidence="6 7">NS-104</strain>
    </source>
</reference>
<dbReference type="InterPro" id="IPR000719">
    <property type="entry name" value="Prot_kinase_dom"/>
</dbReference>
<dbReference type="PROSITE" id="PS50011">
    <property type="entry name" value="PROTEIN_KINASE_DOM"/>
    <property type="match status" value="1"/>
</dbReference>
<dbReference type="PROSITE" id="PS00108">
    <property type="entry name" value="PROTEIN_KINASE_ST"/>
    <property type="match status" value="1"/>
</dbReference>
<dbReference type="GO" id="GO:0004674">
    <property type="term" value="F:protein serine/threonine kinase activity"/>
    <property type="evidence" value="ECO:0007669"/>
    <property type="project" value="TreeGrafter"/>
</dbReference>
<dbReference type="EMBL" id="QFBC01000014">
    <property type="protein sequence ID" value="PWE53667.1"/>
    <property type="molecule type" value="Genomic_DNA"/>
</dbReference>
<dbReference type="Pfam" id="PF00069">
    <property type="entry name" value="Pkinase"/>
    <property type="match status" value="1"/>
</dbReference>
<evidence type="ECO:0000313" key="7">
    <source>
        <dbReference type="Proteomes" id="UP000245252"/>
    </source>
</evidence>
<dbReference type="SMART" id="SM00220">
    <property type="entry name" value="S_TKc"/>
    <property type="match status" value="1"/>
</dbReference>